<organism evidence="2 3">
    <name type="scientific">Halobacteriovorax marinus</name>
    <dbReference type="NCBI Taxonomy" id="97084"/>
    <lineage>
        <taxon>Bacteria</taxon>
        <taxon>Pseudomonadati</taxon>
        <taxon>Bdellovibrionota</taxon>
        <taxon>Bacteriovoracia</taxon>
        <taxon>Bacteriovoracales</taxon>
        <taxon>Halobacteriovoraceae</taxon>
        <taxon>Halobacteriovorax</taxon>
    </lineage>
</organism>
<dbReference type="Gene3D" id="2.40.160.10">
    <property type="entry name" value="Porin"/>
    <property type="match status" value="1"/>
</dbReference>
<dbReference type="AlphaFoldDB" id="A0A1Y5F9W2"/>
<evidence type="ECO:0008006" key="4">
    <source>
        <dbReference type="Google" id="ProtNLM"/>
    </source>
</evidence>
<evidence type="ECO:0000313" key="2">
    <source>
        <dbReference type="EMBL" id="OUR95459.1"/>
    </source>
</evidence>
<evidence type="ECO:0000256" key="1">
    <source>
        <dbReference type="SAM" id="SignalP"/>
    </source>
</evidence>
<accession>A0A1Y5F9W2</accession>
<evidence type="ECO:0000313" key="3">
    <source>
        <dbReference type="Proteomes" id="UP000196531"/>
    </source>
</evidence>
<feature type="chain" id="PRO_5012102141" description="Porin" evidence="1">
    <location>
        <begin position="20"/>
        <end position="386"/>
    </location>
</feature>
<protein>
    <recommendedName>
        <fullName evidence="4">Porin</fullName>
    </recommendedName>
</protein>
<dbReference type="SUPFAM" id="SSF56935">
    <property type="entry name" value="Porins"/>
    <property type="match status" value="1"/>
</dbReference>
<reference evidence="3" key="1">
    <citation type="journal article" date="2017" name="Proc. Natl. Acad. Sci. U.S.A.">
        <title>Simulation of Deepwater Horizon oil plume reveals substrate specialization within a complex community of hydrocarbon-degraders.</title>
        <authorList>
            <person name="Hu P."/>
            <person name="Dubinsky E.A."/>
            <person name="Probst A.J."/>
            <person name="Wang J."/>
            <person name="Sieber C.M.K."/>
            <person name="Tom L.M."/>
            <person name="Gardinali P."/>
            <person name="Banfield J.F."/>
            <person name="Atlas R.M."/>
            <person name="Andersen G.L."/>
        </authorList>
    </citation>
    <scope>NUCLEOTIDE SEQUENCE [LARGE SCALE GENOMIC DNA]</scope>
</reference>
<name>A0A1Y5F9W2_9BACT</name>
<sequence length="386" mass="43178">MMKVIVITSLLIMNITATAQTNKELERRLNILAVEISQMKETKTGFGNTRIGGYGEFTYTNIRHEDETGKTVANGTNPEADAQRFILYIAHDFSPKWKLSSEIEIEHVNQIFLEQATIDYIHSDAINFQVGLMLIPVGIVNLYHEPTSFLTVERPEIESKIIPSTWRENGISFFGKNHKLNYRLSLVGGILASGFSSDGVRGGRQKGAQAEARDLAWVGRLDYQIVSNAVLGASAYIGKAGGTNTDVSHKIYELHFDGTFAGFHTRVFYTISSLGNTTQLNNELGKTGSAAVGKKMTGYYAELGYNVLRNITDWSLLPFVRYEKYNTQDEVEATFTKDKSKDRTNTILGINAKPIESIVFKFDYTMAKNKAKTGQDAWRLGFGWNF</sequence>
<gene>
    <name evidence="2" type="ORF">A9Q84_16635</name>
</gene>
<dbReference type="InterPro" id="IPR023614">
    <property type="entry name" value="Porin_dom_sf"/>
</dbReference>
<comment type="caution">
    <text evidence="2">The sequence shown here is derived from an EMBL/GenBank/DDBJ whole genome shotgun (WGS) entry which is preliminary data.</text>
</comment>
<dbReference type="Proteomes" id="UP000196531">
    <property type="component" value="Unassembled WGS sequence"/>
</dbReference>
<dbReference type="EMBL" id="MAAO01000008">
    <property type="protein sequence ID" value="OUR95459.1"/>
    <property type="molecule type" value="Genomic_DNA"/>
</dbReference>
<feature type="signal peptide" evidence="1">
    <location>
        <begin position="1"/>
        <end position="19"/>
    </location>
</feature>
<proteinExistence type="predicted"/>
<keyword evidence="1" id="KW-0732">Signal</keyword>